<organism evidence="2 3">
    <name type="scientific">Mesorhabditis spiculigera</name>
    <dbReference type="NCBI Taxonomy" id="96644"/>
    <lineage>
        <taxon>Eukaryota</taxon>
        <taxon>Metazoa</taxon>
        <taxon>Ecdysozoa</taxon>
        <taxon>Nematoda</taxon>
        <taxon>Chromadorea</taxon>
        <taxon>Rhabditida</taxon>
        <taxon>Rhabditina</taxon>
        <taxon>Rhabditomorpha</taxon>
        <taxon>Rhabditoidea</taxon>
        <taxon>Rhabditidae</taxon>
        <taxon>Mesorhabditinae</taxon>
        <taxon>Mesorhabditis</taxon>
    </lineage>
</organism>
<dbReference type="InterPro" id="IPR008569">
    <property type="entry name" value="DUF851"/>
</dbReference>
<feature type="compositionally biased region" description="Basic residues" evidence="1">
    <location>
        <begin position="148"/>
        <end position="163"/>
    </location>
</feature>
<evidence type="ECO:0000313" key="2">
    <source>
        <dbReference type="EMBL" id="CAJ0585765.1"/>
    </source>
</evidence>
<reference evidence="2" key="1">
    <citation type="submission" date="2023-06" db="EMBL/GenBank/DDBJ databases">
        <authorList>
            <person name="Delattre M."/>
        </authorList>
    </citation>
    <scope>NUCLEOTIDE SEQUENCE</scope>
    <source>
        <strain evidence="2">AF72</strain>
    </source>
</reference>
<feature type="region of interest" description="Disordered" evidence="1">
    <location>
        <begin position="583"/>
        <end position="603"/>
    </location>
</feature>
<dbReference type="Pfam" id="PF05867">
    <property type="entry name" value="DUF851"/>
    <property type="match status" value="1"/>
</dbReference>
<feature type="compositionally biased region" description="Basic and acidic residues" evidence="1">
    <location>
        <begin position="264"/>
        <end position="276"/>
    </location>
</feature>
<sequence length="661" mass="72152">MAEQQQPIDDEKDPPAPSEDKNIKRRPSRPLVRTASDDTQDDDRNKDKEKNRKSKTGEKTKTSEEEDGGKKKLSKTRPKASPAKTLDDDKPMKSHDDEIEKPKLQKATPKFDAREKTADEEFKPAGPRKSKEKTKTKTSEEDEGVIKKNPKKKIPRERNKPHMALKTAGDDVRTAEDQVKQKKKPLKSLEKTLLEEEGDKQKPRSPKSPANPAGSDVMVVFEEEEDKPLPAKSPSKAGVGEQTPGEEAPPKPKLKATKSPSKAALRDGDAVEDVRPAKSPSAAAAEFTANDDVFGGNEQGEGRPEGSGGPVSVFLQQPFPSAAPVQFEFTGGEEEFARPLEPLRPPIQQVVPKPAPPPPVVTTPPAPGRPKAPTDSKSGRSGRKKQSGINRGGIKQNRIIKKPPKPATPEGLGHRLKGQKPKPKENAVDRAARKARAKIECAGFNKHLLKAGDDILAPSGKKRLKNGGREEDEAATSVRIQDVGLREGVVLVKNKDNGGKLFVKNRPFWTSPHNDDDTNEECPIASSVVLAVAKGMKLAEPPEESVVIDPFAPLADMQARDKKWFSKDLVFGNTVRGIIYAMSTDDGTEPTPPPGPGLPHVSFAKKPPGLMTSYSFDPATHDMKRKQVPYMRSGLGVLQQKKRLKNRPGAPSPKRNPRMPA</sequence>
<feature type="compositionally biased region" description="Pro residues" evidence="1">
    <location>
        <begin position="353"/>
        <end position="370"/>
    </location>
</feature>
<protein>
    <submittedName>
        <fullName evidence="2">Uncharacterized protein</fullName>
    </submittedName>
</protein>
<keyword evidence="3" id="KW-1185">Reference proteome</keyword>
<gene>
    <name evidence="2" type="ORF">MSPICULIGERA_LOCUS23776</name>
</gene>
<name>A0AA36DDJ7_9BILA</name>
<feature type="compositionally biased region" description="Basic and acidic residues" evidence="1">
    <location>
        <begin position="42"/>
        <end position="63"/>
    </location>
</feature>
<comment type="caution">
    <text evidence="2">The sequence shown here is derived from an EMBL/GenBank/DDBJ whole genome shotgun (WGS) entry which is preliminary data.</text>
</comment>
<feature type="region of interest" description="Disordered" evidence="1">
    <location>
        <begin position="1"/>
        <end position="432"/>
    </location>
</feature>
<feature type="compositionally biased region" description="Basic and acidic residues" evidence="1">
    <location>
        <begin position="85"/>
        <end position="123"/>
    </location>
</feature>
<feature type="non-terminal residue" evidence="2">
    <location>
        <position position="1"/>
    </location>
</feature>
<dbReference type="Proteomes" id="UP001177023">
    <property type="component" value="Unassembled WGS sequence"/>
</dbReference>
<feature type="compositionally biased region" description="Basic and acidic residues" evidence="1">
    <location>
        <begin position="422"/>
        <end position="432"/>
    </location>
</feature>
<evidence type="ECO:0000313" key="3">
    <source>
        <dbReference type="Proteomes" id="UP001177023"/>
    </source>
</evidence>
<evidence type="ECO:0000256" key="1">
    <source>
        <dbReference type="SAM" id="MobiDB-lite"/>
    </source>
</evidence>
<feature type="region of interest" description="Disordered" evidence="1">
    <location>
        <begin position="632"/>
        <end position="661"/>
    </location>
</feature>
<dbReference type="AlphaFoldDB" id="A0AA36DDJ7"/>
<proteinExistence type="predicted"/>
<feature type="compositionally biased region" description="Basic and acidic residues" evidence="1">
    <location>
        <begin position="187"/>
        <end position="202"/>
    </location>
</feature>
<accession>A0AA36DDJ7</accession>
<dbReference type="EMBL" id="CATQJA010002706">
    <property type="protein sequence ID" value="CAJ0585765.1"/>
    <property type="molecule type" value="Genomic_DNA"/>
</dbReference>
<feature type="compositionally biased region" description="Basic and acidic residues" evidence="1">
    <location>
        <begin position="168"/>
        <end position="180"/>
    </location>
</feature>